<gene>
    <name evidence="1" type="ordered locus">AARI_06500</name>
</gene>
<sequence length="49" mass="5570">MPWDDVVTLIMPWRTDISAWRSGGRETELAVTPALRMPDARRSDAQTRG</sequence>
<reference evidence="2" key="2">
    <citation type="submission" date="2010-07" db="EMBL/GenBank/DDBJ databases">
        <title>Complete genome sequence of Arthrobacter arilaitensis (strain DSM 16368 / CIP 108037 / JCM 13566 / Re117).</title>
        <authorList>
            <person name="Genoscope."/>
        </authorList>
    </citation>
    <scope>NUCLEOTIDE SEQUENCE [LARGE SCALE GENOMIC DNA]</scope>
    <source>
        <strain evidence="2">DSM 16368 / CIP 108037 / IAM 15318 / JCM 13566 / Re117</strain>
    </source>
</reference>
<name>A0ABM9PUG9_GLUAR</name>
<protein>
    <submittedName>
        <fullName evidence="1">Uncharacterized protein</fullName>
    </submittedName>
</protein>
<dbReference type="EMBL" id="FQ311875">
    <property type="protein sequence ID" value="CBT74878.1"/>
    <property type="molecule type" value="Genomic_DNA"/>
</dbReference>
<proteinExistence type="predicted"/>
<evidence type="ECO:0000313" key="2">
    <source>
        <dbReference type="Proteomes" id="UP000006878"/>
    </source>
</evidence>
<evidence type="ECO:0000313" key="1">
    <source>
        <dbReference type="EMBL" id="CBT74878.1"/>
    </source>
</evidence>
<reference evidence="2" key="1">
    <citation type="journal article" date="2010" name="PLoS ONE">
        <title>The Arthrobacter arilaitensis Re117 genome sequence reveals its genetic adaptation to the surface of cheese.</title>
        <authorList>
            <person name="Monnet C."/>
            <person name="Loux V."/>
            <person name="Gibrat J.F."/>
            <person name="Spinnler E."/>
            <person name="Barbe V."/>
            <person name="Vacherie B."/>
            <person name="Gavory F."/>
            <person name="Gourbeyre E."/>
            <person name="Siguier P."/>
            <person name="Chandler M."/>
            <person name="Elleuch R."/>
            <person name="Irlinger F."/>
            <person name="Vallaeys T."/>
        </authorList>
    </citation>
    <scope>NUCLEOTIDE SEQUENCE</scope>
    <source>
        <strain evidence="2">DSM 16368 / CIP 108037 / IAM 15318 / JCM 13566 / Re117</strain>
    </source>
</reference>
<dbReference type="Proteomes" id="UP000006878">
    <property type="component" value="Chromosome"/>
</dbReference>
<organism evidence="1 2">
    <name type="scientific">Glutamicibacter arilaitensis (strain DSM 16368 / CIP 108037 / IAM 15318 / JCM 13566 / NCIMB 14258 / Re117)</name>
    <name type="common">Arthrobacter arilaitensis</name>
    <dbReference type="NCBI Taxonomy" id="861360"/>
    <lineage>
        <taxon>Bacteria</taxon>
        <taxon>Bacillati</taxon>
        <taxon>Actinomycetota</taxon>
        <taxon>Actinomycetes</taxon>
        <taxon>Micrococcales</taxon>
        <taxon>Micrococcaceae</taxon>
        <taxon>Glutamicibacter</taxon>
    </lineage>
</organism>
<keyword evidence="2" id="KW-1185">Reference proteome</keyword>
<accession>A0ABM9PUG9</accession>